<keyword evidence="7" id="KW-0333">Golgi apparatus</keyword>
<keyword evidence="6 10" id="KW-1133">Transmembrane helix</keyword>
<accession>A0ABP1FIG2</accession>
<evidence type="ECO:0000256" key="9">
    <source>
        <dbReference type="ARBA" id="ARBA00023136"/>
    </source>
</evidence>
<sequence length="318" mass="35422">MSTGTVGATRNRTDLFLKYRKHARGASRTLGSPAGDRGTQRLLDAALSSSAENGSAAEMGSAGVASALPPRYVDFKEAIRSEMLTIKQKMGELRALHGKAALTSFDDSGNHEMDIEVLTQDITRLFRKAEVRLQQFGQGGSTSEPDEKVKQNVQRTLAIELQKLSVQFRKQQKAYLNKLRKTSAASSSFSLLDETGPTARVDEEYDPGFSEIQTLRVDTMDAFAQERDREVRNILQSINDLAQIMKDLSVLVIDQGTIVDRIDYNMEQVATKVDEGVKQLLKAEKYQKQTGMAMCIMFLVCAVIVMLIIYIFKIILLR</sequence>
<dbReference type="EMBL" id="CAXHTA020000002">
    <property type="protein sequence ID" value="CAL5219743.1"/>
    <property type="molecule type" value="Genomic_DNA"/>
</dbReference>
<dbReference type="SMART" id="SM00397">
    <property type="entry name" value="t_SNARE"/>
    <property type="match status" value="1"/>
</dbReference>
<dbReference type="PROSITE" id="PS50192">
    <property type="entry name" value="T_SNARE"/>
    <property type="match status" value="1"/>
</dbReference>
<gene>
    <name evidence="12" type="primary">g1641</name>
    <name evidence="12" type="ORF">VP750_LOCUS1402</name>
</gene>
<dbReference type="CDD" id="cd15845">
    <property type="entry name" value="SNARE_syntaxin16"/>
    <property type="match status" value="1"/>
</dbReference>
<dbReference type="Pfam" id="PF05739">
    <property type="entry name" value="SNARE"/>
    <property type="match status" value="1"/>
</dbReference>
<keyword evidence="5" id="KW-0653">Protein transport</keyword>
<evidence type="ECO:0000259" key="11">
    <source>
        <dbReference type="PROSITE" id="PS50192"/>
    </source>
</evidence>
<feature type="transmembrane region" description="Helical" evidence="10">
    <location>
        <begin position="291"/>
        <end position="312"/>
    </location>
</feature>
<dbReference type="InterPro" id="IPR006012">
    <property type="entry name" value="Syntaxin/epimorphin_CS"/>
</dbReference>
<evidence type="ECO:0000256" key="6">
    <source>
        <dbReference type="ARBA" id="ARBA00022989"/>
    </source>
</evidence>
<dbReference type="PANTHER" id="PTHR19957">
    <property type="entry name" value="SYNTAXIN"/>
    <property type="match status" value="1"/>
</dbReference>
<feature type="domain" description="T-SNARE coiled-coil homology" evidence="11">
    <location>
        <begin position="221"/>
        <end position="283"/>
    </location>
</feature>
<evidence type="ECO:0000256" key="1">
    <source>
        <dbReference type="ARBA" id="ARBA00004409"/>
    </source>
</evidence>
<comment type="subcellular location">
    <subcellularLocation>
        <location evidence="1">Golgi apparatus membrane</location>
        <topology evidence="1">Single-pass type IV membrane protein</topology>
    </subcellularLocation>
</comment>
<dbReference type="InterPro" id="IPR000727">
    <property type="entry name" value="T_SNARE_dom"/>
</dbReference>
<dbReference type="InterPro" id="IPR045242">
    <property type="entry name" value="Syntaxin"/>
</dbReference>
<evidence type="ECO:0000256" key="7">
    <source>
        <dbReference type="ARBA" id="ARBA00023034"/>
    </source>
</evidence>
<dbReference type="Gene3D" id="1.20.58.70">
    <property type="match status" value="1"/>
</dbReference>
<evidence type="ECO:0000313" key="12">
    <source>
        <dbReference type="EMBL" id="CAL5219743.1"/>
    </source>
</evidence>
<comment type="similarity">
    <text evidence="2">Belongs to the syntaxin family.</text>
</comment>
<reference evidence="12 13" key="1">
    <citation type="submission" date="2024-06" db="EMBL/GenBank/DDBJ databases">
        <authorList>
            <person name="Kraege A."/>
            <person name="Thomma B."/>
        </authorList>
    </citation>
    <scope>NUCLEOTIDE SEQUENCE [LARGE SCALE GENOMIC DNA]</scope>
</reference>
<dbReference type="Proteomes" id="UP001497392">
    <property type="component" value="Unassembled WGS sequence"/>
</dbReference>
<keyword evidence="4 10" id="KW-0812">Transmembrane</keyword>
<evidence type="ECO:0000256" key="10">
    <source>
        <dbReference type="SAM" id="Phobius"/>
    </source>
</evidence>
<evidence type="ECO:0000256" key="8">
    <source>
        <dbReference type="ARBA" id="ARBA00023054"/>
    </source>
</evidence>
<evidence type="ECO:0000256" key="5">
    <source>
        <dbReference type="ARBA" id="ARBA00022927"/>
    </source>
</evidence>
<proteinExistence type="inferred from homology"/>
<keyword evidence="3" id="KW-0813">Transport</keyword>
<keyword evidence="8" id="KW-0175">Coiled coil</keyword>
<keyword evidence="13" id="KW-1185">Reference proteome</keyword>
<evidence type="ECO:0000313" key="13">
    <source>
        <dbReference type="Proteomes" id="UP001497392"/>
    </source>
</evidence>
<comment type="caution">
    <text evidence="12">The sequence shown here is derived from an EMBL/GenBank/DDBJ whole genome shotgun (WGS) entry which is preliminary data.</text>
</comment>
<dbReference type="PROSITE" id="PS00914">
    <property type="entry name" value="SYNTAXIN"/>
    <property type="match status" value="1"/>
</dbReference>
<keyword evidence="9 10" id="KW-0472">Membrane</keyword>
<evidence type="ECO:0000256" key="2">
    <source>
        <dbReference type="ARBA" id="ARBA00009063"/>
    </source>
</evidence>
<dbReference type="SUPFAM" id="SSF47661">
    <property type="entry name" value="t-snare proteins"/>
    <property type="match status" value="1"/>
</dbReference>
<dbReference type="PANTHER" id="PTHR19957:SF83">
    <property type="entry name" value="SYNTAXIN-16"/>
    <property type="match status" value="1"/>
</dbReference>
<organism evidence="12 13">
    <name type="scientific">Coccomyxa viridis</name>
    <dbReference type="NCBI Taxonomy" id="1274662"/>
    <lineage>
        <taxon>Eukaryota</taxon>
        <taxon>Viridiplantae</taxon>
        <taxon>Chlorophyta</taxon>
        <taxon>core chlorophytes</taxon>
        <taxon>Trebouxiophyceae</taxon>
        <taxon>Trebouxiophyceae incertae sedis</taxon>
        <taxon>Coccomyxaceae</taxon>
        <taxon>Coccomyxa</taxon>
    </lineage>
</organism>
<evidence type="ECO:0000256" key="4">
    <source>
        <dbReference type="ARBA" id="ARBA00022692"/>
    </source>
</evidence>
<dbReference type="InterPro" id="IPR010989">
    <property type="entry name" value="SNARE"/>
</dbReference>
<protein>
    <submittedName>
        <fullName evidence="12">G1641 protein</fullName>
    </submittedName>
</protein>
<name>A0ABP1FIG2_9CHLO</name>
<evidence type="ECO:0000256" key="3">
    <source>
        <dbReference type="ARBA" id="ARBA00022448"/>
    </source>
</evidence>